<feature type="compositionally biased region" description="Pro residues" evidence="1">
    <location>
        <begin position="163"/>
        <end position="188"/>
    </location>
</feature>
<feature type="signal peptide" evidence="3">
    <location>
        <begin position="1"/>
        <end position="25"/>
    </location>
</feature>
<evidence type="ECO:0000256" key="3">
    <source>
        <dbReference type="SAM" id="SignalP"/>
    </source>
</evidence>
<evidence type="ECO:0000256" key="2">
    <source>
        <dbReference type="SAM" id="Phobius"/>
    </source>
</evidence>
<feature type="transmembrane region" description="Helical" evidence="2">
    <location>
        <begin position="317"/>
        <end position="340"/>
    </location>
</feature>
<organism evidence="4 5">
    <name type="scientific">Triangularia verruculosa</name>
    <dbReference type="NCBI Taxonomy" id="2587418"/>
    <lineage>
        <taxon>Eukaryota</taxon>
        <taxon>Fungi</taxon>
        <taxon>Dikarya</taxon>
        <taxon>Ascomycota</taxon>
        <taxon>Pezizomycotina</taxon>
        <taxon>Sordariomycetes</taxon>
        <taxon>Sordariomycetidae</taxon>
        <taxon>Sordariales</taxon>
        <taxon>Podosporaceae</taxon>
        <taxon>Triangularia</taxon>
    </lineage>
</organism>
<keyword evidence="3" id="KW-0732">Signal</keyword>
<feature type="region of interest" description="Disordered" evidence="1">
    <location>
        <begin position="290"/>
        <end position="312"/>
    </location>
</feature>
<gene>
    <name evidence="4" type="ORF">QBC40DRAFT_269266</name>
</gene>
<keyword evidence="2" id="KW-0472">Membrane</keyword>
<protein>
    <submittedName>
        <fullName evidence="4">Uncharacterized protein</fullName>
    </submittedName>
</protein>
<sequence length="460" mass="48791">MGSPRLNRNYLLVITLIARAQLVLGAGQCWLPNGDPSDDVPCGPGAEQSMCCSHPSKCLSSGLCLNRDGTGPNTGNSYARGTCTDKSWKSPLCPQNCVRNPDPGTWDFFRNGVQVYGCNREGYGQPAAYCCQSVFTSKECCRSTFMFSLPGATIGAANSIQTYPPPQQPAPSPKPSPTSFLNPPPPIPAKTTPPAQNQKPTSPATPTHQEVASSKSPSRPQDSSNINRYSEEDPDLNEDSNPGASPSITNSPNQSESLQPLPIANISPSPTTLPDRIDPVTTIINGITTTIFTSPTPRSNQQSSPTPPSGLSASAKIGVILGSVLGVVILILIAVFLFVYRRARASRPLPSTVVDGEEARIPPSSRSLFAFGIGSTGERLGSTASTVDVGETVPDVVGSKPELAGDDGAWIEMGSREREVRKSKNVEELDGGQGVPREVGTWENTPVELEGCQGRRGIFW</sequence>
<dbReference type="AlphaFoldDB" id="A0AAN6X798"/>
<feature type="region of interest" description="Disordered" evidence="1">
    <location>
        <begin position="158"/>
        <end position="278"/>
    </location>
</feature>
<reference evidence="4" key="2">
    <citation type="submission" date="2023-05" db="EMBL/GenBank/DDBJ databases">
        <authorList>
            <consortium name="Lawrence Berkeley National Laboratory"/>
            <person name="Steindorff A."/>
            <person name="Hensen N."/>
            <person name="Bonometti L."/>
            <person name="Westerberg I."/>
            <person name="Brannstrom I.O."/>
            <person name="Guillou S."/>
            <person name="Cros-Aarteil S."/>
            <person name="Calhoun S."/>
            <person name="Haridas S."/>
            <person name="Kuo A."/>
            <person name="Mondo S."/>
            <person name="Pangilinan J."/>
            <person name="Riley R."/>
            <person name="Labutti K."/>
            <person name="Andreopoulos B."/>
            <person name="Lipzen A."/>
            <person name="Chen C."/>
            <person name="Yanf M."/>
            <person name="Daum C."/>
            <person name="Ng V."/>
            <person name="Clum A."/>
            <person name="Ohm R."/>
            <person name="Martin F."/>
            <person name="Silar P."/>
            <person name="Natvig D."/>
            <person name="Lalanne C."/>
            <person name="Gautier V."/>
            <person name="Ament-Velasquez S.L."/>
            <person name="Kruys A."/>
            <person name="Hutchinson M.I."/>
            <person name="Powell A.J."/>
            <person name="Barry K."/>
            <person name="Miller A.N."/>
            <person name="Grigoriev I.V."/>
            <person name="Debuchy R."/>
            <person name="Gladieux P."/>
            <person name="Thoren M.H."/>
            <person name="Johannesson H."/>
        </authorList>
    </citation>
    <scope>NUCLEOTIDE SEQUENCE</scope>
    <source>
        <strain evidence="4">CBS 315.58</strain>
    </source>
</reference>
<dbReference type="Proteomes" id="UP001303160">
    <property type="component" value="Unassembled WGS sequence"/>
</dbReference>
<feature type="compositionally biased region" description="Polar residues" evidence="1">
    <location>
        <begin position="196"/>
        <end position="212"/>
    </location>
</feature>
<accession>A0AAN6X798</accession>
<comment type="caution">
    <text evidence="4">The sequence shown here is derived from an EMBL/GenBank/DDBJ whole genome shotgun (WGS) entry which is preliminary data.</text>
</comment>
<feature type="compositionally biased region" description="Low complexity" evidence="1">
    <location>
        <begin position="213"/>
        <end position="224"/>
    </location>
</feature>
<evidence type="ECO:0000313" key="5">
    <source>
        <dbReference type="Proteomes" id="UP001303160"/>
    </source>
</evidence>
<dbReference type="EMBL" id="MU864013">
    <property type="protein sequence ID" value="KAK4195423.1"/>
    <property type="molecule type" value="Genomic_DNA"/>
</dbReference>
<keyword evidence="2" id="KW-1133">Transmembrane helix</keyword>
<name>A0AAN6X798_9PEZI</name>
<evidence type="ECO:0000313" key="4">
    <source>
        <dbReference type="EMBL" id="KAK4195423.1"/>
    </source>
</evidence>
<feature type="compositionally biased region" description="Polar residues" evidence="1">
    <location>
        <begin position="294"/>
        <end position="312"/>
    </location>
</feature>
<feature type="chain" id="PRO_5043008350" evidence="3">
    <location>
        <begin position="26"/>
        <end position="460"/>
    </location>
</feature>
<feature type="compositionally biased region" description="Polar residues" evidence="1">
    <location>
        <begin position="239"/>
        <end position="258"/>
    </location>
</feature>
<reference evidence="4" key="1">
    <citation type="journal article" date="2023" name="Mol. Phylogenet. Evol.">
        <title>Genome-scale phylogeny and comparative genomics of the fungal order Sordariales.</title>
        <authorList>
            <person name="Hensen N."/>
            <person name="Bonometti L."/>
            <person name="Westerberg I."/>
            <person name="Brannstrom I.O."/>
            <person name="Guillou S."/>
            <person name="Cros-Aarteil S."/>
            <person name="Calhoun S."/>
            <person name="Haridas S."/>
            <person name="Kuo A."/>
            <person name="Mondo S."/>
            <person name="Pangilinan J."/>
            <person name="Riley R."/>
            <person name="LaButti K."/>
            <person name="Andreopoulos B."/>
            <person name="Lipzen A."/>
            <person name="Chen C."/>
            <person name="Yan M."/>
            <person name="Daum C."/>
            <person name="Ng V."/>
            <person name="Clum A."/>
            <person name="Steindorff A."/>
            <person name="Ohm R.A."/>
            <person name="Martin F."/>
            <person name="Silar P."/>
            <person name="Natvig D.O."/>
            <person name="Lalanne C."/>
            <person name="Gautier V."/>
            <person name="Ament-Velasquez S.L."/>
            <person name="Kruys A."/>
            <person name="Hutchinson M.I."/>
            <person name="Powell A.J."/>
            <person name="Barry K."/>
            <person name="Miller A.N."/>
            <person name="Grigoriev I.V."/>
            <person name="Debuchy R."/>
            <person name="Gladieux P."/>
            <person name="Hiltunen Thoren M."/>
            <person name="Johannesson H."/>
        </authorList>
    </citation>
    <scope>NUCLEOTIDE SEQUENCE</scope>
    <source>
        <strain evidence="4">CBS 315.58</strain>
    </source>
</reference>
<keyword evidence="2" id="KW-0812">Transmembrane</keyword>
<proteinExistence type="predicted"/>
<keyword evidence="5" id="KW-1185">Reference proteome</keyword>
<evidence type="ECO:0000256" key="1">
    <source>
        <dbReference type="SAM" id="MobiDB-lite"/>
    </source>
</evidence>